<dbReference type="PRINTS" id="PR00305">
    <property type="entry name" value="1433ZETA"/>
</dbReference>
<dbReference type="SMART" id="SM00101">
    <property type="entry name" value="14_3_3"/>
    <property type="match status" value="1"/>
</dbReference>
<dbReference type="PIRSF" id="PIRSF000868">
    <property type="entry name" value="14-3-3"/>
    <property type="match status" value="1"/>
</dbReference>
<dbReference type="Pfam" id="PF00244">
    <property type="entry name" value="14-3-3"/>
    <property type="match status" value="1"/>
</dbReference>
<feature type="site" description="Interaction with phosphoserine on interacting protein" evidence="2">
    <location>
        <position position="139"/>
    </location>
</feature>
<dbReference type="EMBL" id="CAJZBQ010000051">
    <property type="protein sequence ID" value="CAG9330248.1"/>
    <property type="molecule type" value="Genomic_DNA"/>
</dbReference>
<dbReference type="AlphaFoldDB" id="A0AAU9K053"/>
<evidence type="ECO:0000256" key="2">
    <source>
        <dbReference type="PIRSR" id="PIRSR000868-1"/>
    </source>
</evidence>
<dbReference type="SUPFAM" id="SSF48445">
    <property type="entry name" value="14-3-3 protein"/>
    <property type="match status" value="1"/>
</dbReference>
<comment type="caution">
    <text evidence="4">The sequence shown here is derived from an EMBL/GenBank/DDBJ whole genome shotgun (WGS) entry which is preliminary data.</text>
</comment>
<dbReference type="Proteomes" id="UP001162131">
    <property type="component" value="Unassembled WGS sequence"/>
</dbReference>
<evidence type="ECO:0000313" key="4">
    <source>
        <dbReference type="EMBL" id="CAG9330248.1"/>
    </source>
</evidence>
<dbReference type="CDD" id="cd08774">
    <property type="entry name" value="14-3-3"/>
    <property type="match status" value="1"/>
</dbReference>
<proteinExistence type="inferred from homology"/>
<protein>
    <recommendedName>
        <fullName evidence="3">14-3-3 domain-containing protein</fullName>
    </recommendedName>
</protein>
<comment type="similarity">
    <text evidence="1">Belongs to the 14-3-3 family.</text>
</comment>
<accession>A0AAU9K053</accession>
<evidence type="ECO:0000256" key="1">
    <source>
        <dbReference type="ARBA" id="ARBA00006141"/>
    </source>
</evidence>
<sequence>MGKIDDLSSLSKGELLQLAKLAEHAERYEEMVEFIRAYVQKDRSALSTEDRNLLSAAYKNLVGNRRTSWRILNSIEQKETKRGNDENKQRAADYKLRVENELRSFCREILRLIDTDLIPQAADDESRVFYLKMKGDYYRYICEFTLGQARDESSKNALECYQQALTLAETGLDPTHPTKLGLALNFSVFKYEILQNPSEACAMAKQAFDDAIPSLDALTDEAAYKDATMILQLLRDNLTLWQSEEAES</sequence>
<dbReference type="InterPro" id="IPR023410">
    <property type="entry name" value="14-3-3_domain"/>
</dbReference>
<gene>
    <name evidence="4" type="ORF">BSTOLATCC_MIC50848</name>
</gene>
<evidence type="ECO:0000259" key="3">
    <source>
        <dbReference type="SMART" id="SM00101"/>
    </source>
</evidence>
<feature type="domain" description="14-3-3" evidence="3">
    <location>
        <begin position="12"/>
        <end position="247"/>
    </location>
</feature>
<evidence type="ECO:0000313" key="5">
    <source>
        <dbReference type="Proteomes" id="UP001162131"/>
    </source>
</evidence>
<feature type="site" description="Interaction with phosphoserine on interacting protein" evidence="2">
    <location>
        <position position="66"/>
    </location>
</feature>
<dbReference type="Gene3D" id="1.20.190.20">
    <property type="entry name" value="14-3-3 domain"/>
    <property type="match status" value="1"/>
</dbReference>
<name>A0AAU9K053_9CILI</name>
<reference evidence="4" key="1">
    <citation type="submission" date="2021-09" db="EMBL/GenBank/DDBJ databases">
        <authorList>
            <consortium name="AG Swart"/>
            <person name="Singh M."/>
            <person name="Singh A."/>
            <person name="Seah K."/>
            <person name="Emmerich C."/>
        </authorList>
    </citation>
    <scope>NUCLEOTIDE SEQUENCE</scope>
    <source>
        <strain evidence="4">ATCC30299</strain>
    </source>
</reference>
<keyword evidence="5" id="KW-1185">Reference proteome</keyword>
<dbReference type="InterPro" id="IPR000308">
    <property type="entry name" value="14-3-3"/>
</dbReference>
<dbReference type="PANTHER" id="PTHR18860">
    <property type="entry name" value="14-3-3 PROTEIN"/>
    <property type="match status" value="1"/>
</dbReference>
<dbReference type="InterPro" id="IPR036815">
    <property type="entry name" value="14-3-3_dom_sf"/>
</dbReference>
<organism evidence="4 5">
    <name type="scientific">Blepharisma stoltei</name>
    <dbReference type="NCBI Taxonomy" id="1481888"/>
    <lineage>
        <taxon>Eukaryota</taxon>
        <taxon>Sar</taxon>
        <taxon>Alveolata</taxon>
        <taxon>Ciliophora</taxon>
        <taxon>Postciliodesmatophora</taxon>
        <taxon>Heterotrichea</taxon>
        <taxon>Heterotrichida</taxon>
        <taxon>Blepharismidae</taxon>
        <taxon>Blepharisma</taxon>
    </lineage>
</organism>